<comment type="caution">
    <text evidence="2">The sequence shown here is derived from an EMBL/GenBank/DDBJ whole genome shotgun (WGS) entry which is preliminary data.</text>
</comment>
<accession>A0A7W6GMN0</accession>
<feature type="chain" id="PRO_5030961397" evidence="1">
    <location>
        <begin position="19"/>
        <end position="186"/>
    </location>
</feature>
<keyword evidence="1" id="KW-0732">Signal</keyword>
<dbReference type="Proteomes" id="UP000552757">
    <property type="component" value="Unassembled WGS sequence"/>
</dbReference>
<reference evidence="2 3" key="1">
    <citation type="submission" date="2020-08" db="EMBL/GenBank/DDBJ databases">
        <title>Genomic Encyclopedia of Type Strains, Phase IV (KMG-IV): sequencing the most valuable type-strain genomes for metagenomic binning, comparative biology and taxonomic classification.</title>
        <authorList>
            <person name="Goeker M."/>
        </authorList>
    </citation>
    <scope>NUCLEOTIDE SEQUENCE [LARGE SCALE GENOMIC DNA]</scope>
    <source>
        <strain evidence="2 3">DSM 29348</strain>
    </source>
</reference>
<protein>
    <submittedName>
        <fullName evidence="2">Uncharacterized protein</fullName>
    </submittedName>
</protein>
<evidence type="ECO:0000313" key="2">
    <source>
        <dbReference type="EMBL" id="MBB3981376.1"/>
    </source>
</evidence>
<sequence length="186" mass="18786">MKSIAAAIFLGLSGAAAAQPPAAGDAVLQTLAAGEAARGQGDYAALLRAGQALRLLGAHPAEGEVDLAAEWTQEATGHGATLPSDATYRGAALGPAYKRGALAGGDSFSVKQLFLAGQPARIAVAPVDGEAALSVSVKGMDGTTLCTKSIVGQGAECAWMPVFTDRYAITIENEGPRPAAFFLTMK</sequence>
<name>A0A7W6GMN0_9SPHN</name>
<dbReference type="RefSeq" id="WP_183954388.1">
    <property type="nucleotide sequence ID" value="NZ_JACIEB010000002.1"/>
</dbReference>
<evidence type="ECO:0000256" key="1">
    <source>
        <dbReference type="SAM" id="SignalP"/>
    </source>
</evidence>
<evidence type="ECO:0000313" key="3">
    <source>
        <dbReference type="Proteomes" id="UP000552757"/>
    </source>
</evidence>
<dbReference type="AlphaFoldDB" id="A0A7W6GMN0"/>
<keyword evidence="3" id="KW-1185">Reference proteome</keyword>
<feature type="signal peptide" evidence="1">
    <location>
        <begin position="1"/>
        <end position="18"/>
    </location>
</feature>
<dbReference type="EMBL" id="JACIEB010000002">
    <property type="protein sequence ID" value="MBB3981376.1"/>
    <property type="molecule type" value="Genomic_DNA"/>
</dbReference>
<proteinExistence type="predicted"/>
<gene>
    <name evidence="2" type="ORF">GGR44_001023</name>
</gene>
<organism evidence="2 3">
    <name type="scientific">Sphingobium fontiphilum</name>
    <dbReference type="NCBI Taxonomy" id="944425"/>
    <lineage>
        <taxon>Bacteria</taxon>
        <taxon>Pseudomonadati</taxon>
        <taxon>Pseudomonadota</taxon>
        <taxon>Alphaproteobacteria</taxon>
        <taxon>Sphingomonadales</taxon>
        <taxon>Sphingomonadaceae</taxon>
        <taxon>Sphingobium</taxon>
    </lineage>
</organism>